<dbReference type="EMBL" id="FN649760">
    <property type="protein sequence ID" value="CBJ33977.1"/>
    <property type="molecule type" value="Genomic_DNA"/>
</dbReference>
<feature type="region of interest" description="Disordered" evidence="1">
    <location>
        <begin position="98"/>
        <end position="133"/>
    </location>
</feature>
<evidence type="ECO:0000256" key="1">
    <source>
        <dbReference type="SAM" id="MobiDB-lite"/>
    </source>
</evidence>
<accession>D7G6S9</accession>
<sequence>MDTLMEEIVNGVKQFCQWVSKPFEVCCCPGRSTDDEDDNGKGGGEEGGIDLWHKDNSGGTTCVTTPAEGRVVVHGGLEKKKDKKIGRLTAEALRSLNPSGLSACGGRRPAASHSSGETLDNSSQHSSHSLNNNAVGIRSARNGASKRRPSHGVRFSSGVDVIAEWDLHLASVNHDHEEEDGRGTATITLGGADVVSVAEDPVTGPRRSFAQAPRSFSRAARFAIEYSRGGGGGVGNDTIGRGGKGVGPYGDGQPLTYGMKDIIASGDRGIKGIKGVKGSGLWGEEEEGDEEEEEAIPTLLDRYDGSLASLKSLVFPRSITDRPVKRLFDASVLASTSPAKSMTATELDVILGRLSGWKHGGGSRRRAARRATRARKSAGCGSRDKSGCGAGSGEEGKLRRVSSDNSALRAELFALAKGERRESLLFKRAFLNAEGGSVSSRQ</sequence>
<feature type="region of interest" description="Disordered" evidence="1">
    <location>
        <begin position="33"/>
        <end position="59"/>
    </location>
</feature>
<reference evidence="2 3" key="1">
    <citation type="journal article" date="2010" name="Nature">
        <title>The Ectocarpus genome and the independent evolution of multicellularity in brown algae.</title>
        <authorList>
            <person name="Cock J.M."/>
            <person name="Sterck L."/>
            <person name="Rouze P."/>
            <person name="Scornet D."/>
            <person name="Allen A.E."/>
            <person name="Amoutzias G."/>
            <person name="Anthouard V."/>
            <person name="Artiguenave F."/>
            <person name="Aury J.M."/>
            <person name="Badger J.H."/>
            <person name="Beszteri B."/>
            <person name="Billiau K."/>
            <person name="Bonnet E."/>
            <person name="Bothwell J.H."/>
            <person name="Bowler C."/>
            <person name="Boyen C."/>
            <person name="Brownlee C."/>
            <person name="Carrano C.J."/>
            <person name="Charrier B."/>
            <person name="Cho G.Y."/>
            <person name="Coelho S.M."/>
            <person name="Collen J."/>
            <person name="Corre E."/>
            <person name="Da Silva C."/>
            <person name="Delage L."/>
            <person name="Delaroque N."/>
            <person name="Dittami S.M."/>
            <person name="Doulbeau S."/>
            <person name="Elias M."/>
            <person name="Farnham G."/>
            <person name="Gachon C.M."/>
            <person name="Gschloessl B."/>
            <person name="Heesch S."/>
            <person name="Jabbari K."/>
            <person name="Jubin C."/>
            <person name="Kawai H."/>
            <person name="Kimura K."/>
            <person name="Kloareg B."/>
            <person name="Kupper F.C."/>
            <person name="Lang D."/>
            <person name="Le Bail A."/>
            <person name="Leblanc C."/>
            <person name="Lerouge P."/>
            <person name="Lohr M."/>
            <person name="Lopez P.J."/>
            <person name="Martens C."/>
            <person name="Maumus F."/>
            <person name="Michel G."/>
            <person name="Miranda-Saavedra D."/>
            <person name="Morales J."/>
            <person name="Moreau H."/>
            <person name="Motomura T."/>
            <person name="Nagasato C."/>
            <person name="Napoli C.A."/>
            <person name="Nelson D.R."/>
            <person name="Nyvall-Collen P."/>
            <person name="Peters A.F."/>
            <person name="Pommier C."/>
            <person name="Potin P."/>
            <person name="Poulain J."/>
            <person name="Quesneville H."/>
            <person name="Read B."/>
            <person name="Rensing S.A."/>
            <person name="Ritter A."/>
            <person name="Rousvoal S."/>
            <person name="Samanta M."/>
            <person name="Samson G."/>
            <person name="Schroeder D.C."/>
            <person name="Segurens B."/>
            <person name="Strittmatter M."/>
            <person name="Tonon T."/>
            <person name="Tregear J.W."/>
            <person name="Valentin K."/>
            <person name="von Dassow P."/>
            <person name="Yamagishi T."/>
            <person name="Van de Peer Y."/>
            <person name="Wincker P."/>
        </authorList>
    </citation>
    <scope>NUCLEOTIDE SEQUENCE [LARGE SCALE GENOMIC DNA]</scope>
    <source>
        <strain evidence="3">Ec32 / CCAP1310/4</strain>
    </source>
</reference>
<name>D7G6S9_ECTSI</name>
<organism evidence="2 3">
    <name type="scientific">Ectocarpus siliculosus</name>
    <name type="common">Brown alga</name>
    <name type="synonym">Conferva siliculosa</name>
    <dbReference type="NCBI Taxonomy" id="2880"/>
    <lineage>
        <taxon>Eukaryota</taxon>
        <taxon>Sar</taxon>
        <taxon>Stramenopiles</taxon>
        <taxon>Ochrophyta</taxon>
        <taxon>PX clade</taxon>
        <taxon>Phaeophyceae</taxon>
        <taxon>Ectocarpales</taxon>
        <taxon>Ectocarpaceae</taxon>
        <taxon>Ectocarpus</taxon>
    </lineage>
</organism>
<evidence type="ECO:0000313" key="2">
    <source>
        <dbReference type="EMBL" id="CBJ33977.1"/>
    </source>
</evidence>
<protein>
    <submittedName>
        <fullName evidence="2">Uncharacterized protein</fullName>
    </submittedName>
</protein>
<feature type="region of interest" description="Disordered" evidence="1">
    <location>
        <begin position="359"/>
        <end position="405"/>
    </location>
</feature>
<dbReference type="Proteomes" id="UP000002630">
    <property type="component" value="Unassembled WGS sequence"/>
</dbReference>
<feature type="compositionally biased region" description="Basic residues" evidence="1">
    <location>
        <begin position="361"/>
        <end position="376"/>
    </location>
</feature>
<dbReference type="InParanoid" id="D7G6S9"/>
<gene>
    <name evidence="2" type="ORF">Esi_0794_0002</name>
</gene>
<proteinExistence type="predicted"/>
<dbReference type="AlphaFoldDB" id="D7G6S9"/>
<evidence type="ECO:0000313" key="3">
    <source>
        <dbReference type="Proteomes" id="UP000002630"/>
    </source>
</evidence>
<keyword evidence="3" id="KW-1185">Reference proteome</keyword>
<feature type="compositionally biased region" description="Low complexity" evidence="1">
    <location>
        <begin position="121"/>
        <end position="133"/>
    </location>
</feature>